<feature type="coiled-coil region" evidence="3">
    <location>
        <begin position="117"/>
        <end position="144"/>
    </location>
</feature>
<dbReference type="PANTHER" id="PTHR34982">
    <property type="entry name" value="YOP PROTEINS TRANSLOCATION PROTEIN L"/>
    <property type="match status" value="1"/>
</dbReference>
<dbReference type="InterPro" id="IPR051472">
    <property type="entry name" value="T3SS_Stator/FliH"/>
</dbReference>
<keyword evidence="3" id="KW-0175">Coiled coil</keyword>
<evidence type="ECO:0000256" key="3">
    <source>
        <dbReference type="SAM" id="Coils"/>
    </source>
</evidence>
<evidence type="ECO:0000313" key="4">
    <source>
        <dbReference type="EMBL" id="CDL91883.1"/>
    </source>
</evidence>
<name>W6N5L6_CLOTY</name>
<proteinExistence type="predicted"/>
<protein>
    <submittedName>
        <fullName evidence="4">FliH</fullName>
    </submittedName>
</protein>
<dbReference type="OrthoDB" id="2375163at2"/>
<dbReference type="GO" id="GO:0005829">
    <property type="term" value="C:cytosol"/>
    <property type="evidence" value="ECO:0007669"/>
    <property type="project" value="TreeGrafter"/>
</dbReference>
<comment type="caution">
    <text evidence="4">The sequence shown here is derived from an EMBL/GenBank/DDBJ whole genome shotgun (WGS) entry which is preliminary data.</text>
</comment>
<gene>
    <name evidence="4" type="ORF">CTDIVETGP_1953</name>
</gene>
<dbReference type="GeneID" id="29418376"/>
<dbReference type="EMBL" id="CBXI010000036">
    <property type="protein sequence ID" value="CDL91883.1"/>
    <property type="molecule type" value="Genomic_DNA"/>
</dbReference>
<dbReference type="RefSeq" id="WP_017895334.1">
    <property type="nucleotide sequence ID" value="NZ_CBXI010000036.1"/>
</dbReference>
<organism evidence="4 5">
    <name type="scientific">Clostridium tyrobutyricum DIVETGP</name>
    <dbReference type="NCBI Taxonomy" id="1408889"/>
    <lineage>
        <taxon>Bacteria</taxon>
        <taxon>Bacillati</taxon>
        <taxon>Bacillota</taxon>
        <taxon>Clostridia</taxon>
        <taxon>Eubacteriales</taxon>
        <taxon>Clostridiaceae</taxon>
        <taxon>Clostridium</taxon>
    </lineage>
</organism>
<keyword evidence="1" id="KW-0813">Transport</keyword>
<keyword evidence="5" id="KW-1185">Reference proteome</keyword>
<evidence type="ECO:0000256" key="1">
    <source>
        <dbReference type="ARBA" id="ARBA00022448"/>
    </source>
</evidence>
<keyword evidence="2" id="KW-0653">Protein transport</keyword>
<dbReference type="PANTHER" id="PTHR34982:SF1">
    <property type="entry name" value="FLAGELLAR ASSEMBLY PROTEIN FLIH"/>
    <property type="match status" value="1"/>
</dbReference>
<accession>W6N5L6</accession>
<evidence type="ECO:0000256" key="2">
    <source>
        <dbReference type="ARBA" id="ARBA00022927"/>
    </source>
</evidence>
<dbReference type="AlphaFoldDB" id="W6N5L6"/>
<dbReference type="GO" id="GO:0015031">
    <property type="term" value="P:protein transport"/>
    <property type="evidence" value="ECO:0007669"/>
    <property type="project" value="UniProtKB-KW"/>
</dbReference>
<sequence length="258" mass="29899">MQSSYKVILKGESIERTHTKKILTDYTSKKKPEENAEMEMHQGVNSYENLEKTILEDANRKKERILNDAYERASQIEKQAKDNGYNEGYNVGMKKGREDGYKSAYEDGYKKNFDKAKKQGEEIRKNAENVLNSAVQEKENYLKEKEIQIKQTIVNAVENILRHEIMDKDSLNDAVFDALKQMRNTNTFIVKSRKKYSSEFKKHVDIWKQQMPFKGDIFVIPDESVEEGSAIIERDNGKIVLGIDIACDKLKEILENEG</sequence>
<evidence type="ECO:0000313" key="5">
    <source>
        <dbReference type="Proteomes" id="UP000019482"/>
    </source>
</evidence>
<reference evidence="4 5" key="1">
    <citation type="journal article" date="2015" name="Genome Announc.">
        <title>Draft Genome Sequence of Clostridium tyrobutyricum Strain DIVETGP, Isolated from Cow's Milk for Grana Padano Production.</title>
        <authorList>
            <person name="Soggiu A."/>
            <person name="Piras C."/>
            <person name="Gaiarsa S."/>
            <person name="Sassera D."/>
            <person name="Roncada P."/>
            <person name="Bendixen E."/>
            <person name="Brasca M."/>
            <person name="Bonizzi L."/>
        </authorList>
    </citation>
    <scope>NUCLEOTIDE SEQUENCE [LARGE SCALE GENOMIC DNA]</scope>
    <source>
        <strain evidence="4 5">DIVETGP</strain>
    </source>
</reference>
<dbReference type="Proteomes" id="UP000019482">
    <property type="component" value="Unassembled WGS sequence"/>
</dbReference>